<evidence type="ECO:0000313" key="1">
    <source>
        <dbReference type="EMBL" id="RBR26345.1"/>
    </source>
</evidence>
<evidence type="ECO:0000313" key="2">
    <source>
        <dbReference type="Proteomes" id="UP000253153"/>
    </source>
</evidence>
<dbReference type="AlphaFoldDB" id="A0A366SCF8"/>
<dbReference type="Proteomes" id="UP000253153">
    <property type="component" value="Unassembled WGS sequence"/>
</dbReference>
<reference evidence="1 2" key="1">
    <citation type="submission" date="2018-06" db="EMBL/GenBank/DDBJ databases">
        <title>Fusarium incarnatum-equiseti species complex species 28.</title>
        <authorList>
            <person name="Gardiner D.M."/>
        </authorList>
    </citation>
    <scope>NUCLEOTIDE SEQUENCE [LARGE SCALE GENOMIC DNA]</scope>
    <source>
        <strain evidence="1 2">FIESC_28</strain>
    </source>
</reference>
<proteinExistence type="predicted"/>
<dbReference type="EMBL" id="QKXC01000022">
    <property type="protein sequence ID" value="RBR26345.1"/>
    <property type="molecule type" value="Genomic_DNA"/>
</dbReference>
<dbReference type="OrthoDB" id="4135672at2759"/>
<accession>A0A366SCF8</accession>
<sequence>MSHYTVYLVERLGMPRNHQVIFVETSPENETGLQYHVTGTVQIGMVFEIKKEDTSPREESSFVSMSKLGLVKASDIDRLESICRSNPPPSKQFNGPHRIDKTKPLRRCQEWVSETVELLRAEGVLV</sequence>
<dbReference type="GeneID" id="41990292"/>
<protein>
    <submittedName>
        <fullName evidence="1">Uncharacterized protein</fullName>
    </submittedName>
</protein>
<name>A0A366SCF8_9HYPO</name>
<dbReference type="RefSeq" id="XP_031020936.1">
    <property type="nucleotide sequence ID" value="XM_031154996.1"/>
</dbReference>
<keyword evidence="2" id="KW-1185">Reference proteome</keyword>
<comment type="caution">
    <text evidence="1">The sequence shown here is derived from an EMBL/GenBank/DDBJ whole genome shotgun (WGS) entry which is preliminary data.</text>
</comment>
<gene>
    <name evidence="1" type="ORF">FIESC28_00845</name>
</gene>
<dbReference type="Pfam" id="PF20174">
    <property type="entry name" value="DUF6540"/>
    <property type="match status" value="1"/>
</dbReference>
<dbReference type="InterPro" id="IPR046670">
    <property type="entry name" value="DUF6540"/>
</dbReference>
<organism evidence="1 2">
    <name type="scientific">Fusarium coffeatum</name>
    <dbReference type="NCBI Taxonomy" id="231269"/>
    <lineage>
        <taxon>Eukaryota</taxon>
        <taxon>Fungi</taxon>
        <taxon>Dikarya</taxon>
        <taxon>Ascomycota</taxon>
        <taxon>Pezizomycotina</taxon>
        <taxon>Sordariomycetes</taxon>
        <taxon>Hypocreomycetidae</taxon>
        <taxon>Hypocreales</taxon>
        <taxon>Nectriaceae</taxon>
        <taxon>Fusarium</taxon>
        <taxon>Fusarium incarnatum-equiseti species complex</taxon>
    </lineage>
</organism>